<accession>A0A481Z055</accession>
<dbReference type="SMART" id="SM01425">
    <property type="entry name" value="EsV_1_7"/>
    <property type="match status" value="7"/>
</dbReference>
<dbReference type="EMBL" id="MK500374">
    <property type="protein sequence ID" value="QBK88086.1"/>
    <property type="molecule type" value="Genomic_DNA"/>
</dbReference>
<reference evidence="1" key="1">
    <citation type="journal article" date="2019" name="MBio">
        <title>Virus Genomes from Deep Sea Sediments Expand the Ocean Megavirome and Support Independent Origins of Viral Gigantism.</title>
        <authorList>
            <person name="Backstrom D."/>
            <person name="Yutin N."/>
            <person name="Jorgensen S.L."/>
            <person name="Dharamshi J."/>
            <person name="Homa F."/>
            <person name="Zaremba-Niedwiedzka K."/>
            <person name="Spang A."/>
            <person name="Wolf Y.I."/>
            <person name="Koonin E.V."/>
            <person name="Ettema T.J."/>
        </authorList>
    </citation>
    <scope>NUCLEOTIDE SEQUENCE</scope>
</reference>
<dbReference type="Pfam" id="PF19114">
    <property type="entry name" value="EsV_1_7_cys"/>
    <property type="match status" value="8"/>
</dbReference>
<gene>
    <name evidence="1" type="ORF">LCMAC202_04480</name>
</gene>
<proteinExistence type="predicted"/>
<protein>
    <submittedName>
        <fullName evidence="1">Uncharacterized protein</fullName>
    </submittedName>
</protein>
<evidence type="ECO:0000313" key="1">
    <source>
        <dbReference type="EMBL" id="QBK88086.1"/>
    </source>
</evidence>
<organism evidence="1">
    <name type="scientific">Marseillevirus LCMAC202</name>
    <dbReference type="NCBI Taxonomy" id="2506606"/>
    <lineage>
        <taxon>Viruses</taxon>
        <taxon>Varidnaviria</taxon>
        <taxon>Bamfordvirae</taxon>
        <taxon>Nucleocytoviricota</taxon>
        <taxon>Megaviricetes</taxon>
        <taxon>Pimascovirales</taxon>
        <taxon>Pimascovirales incertae sedis</taxon>
        <taxon>Marseilleviridae</taxon>
    </lineage>
</organism>
<name>A0A481Z055_9VIRU</name>
<dbReference type="InterPro" id="IPR043822">
    <property type="entry name" value="EsV_1_7_cys"/>
</dbReference>
<dbReference type="Gene3D" id="6.10.140.110">
    <property type="match status" value="1"/>
</dbReference>
<sequence length="479" mass="54052">MINVKRKPCIYSGCKTQPYYNYPGKTVGIYCQKHALKDMINVYSKTCLYCSKIPSFNNAGEKYGIYCKEHADDGMIDVHSTKCKEPGCPHQASFAVVGTFTPTHCGEHKQNDMFNVRKKQCIFTGCNKTALFGTAKAQYCAEHKDVDMIDKQNPICLTKDCGVYASFGLTKPTHCNVHKLPAMKLLIGYNCQIAGCKKRASFNYGGLKAKYCGSDKKTGMINVCATRCIKKICNVIATYGYPGNQVQFCTTHHPEGTKLQPTKRCTIRNCNELALYGKRDAVHCEQHKTAEEFNLIERECSSCALLNVLDSNGVCKFCNPDAWKTIRLAKQKEIQALFKAEGLEFVSTDVTVNGGECGKERPDFLFEAAGHYVVVEVDEDQHKSRACECEQTRMVNISQSLGMPTVFLRYNPDRYTVSGKTVDTAKRCRHKTLINWLCKVWTLEPEELAEHGFLSVLHLYFDDYNSHNVVWETMMPLEK</sequence>